<feature type="transmembrane region" description="Helical" evidence="1">
    <location>
        <begin position="91"/>
        <end position="113"/>
    </location>
</feature>
<proteinExistence type="predicted"/>
<keyword evidence="1" id="KW-1133">Transmembrane helix</keyword>
<feature type="transmembrane region" description="Helical" evidence="1">
    <location>
        <begin position="143"/>
        <end position="161"/>
    </location>
</feature>
<dbReference type="EMBL" id="JBHSBA010000001">
    <property type="protein sequence ID" value="MFC4123457.1"/>
    <property type="molecule type" value="Genomic_DNA"/>
</dbReference>
<name>A0ABV8KY31_9NOCA</name>
<dbReference type="Pfam" id="PF13803">
    <property type="entry name" value="DUF4184"/>
    <property type="match status" value="1"/>
</dbReference>
<feature type="transmembrane region" description="Helical" evidence="1">
    <location>
        <begin position="212"/>
        <end position="233"/>
    </location>
</feature>
<keyword evidence="3" id="KW-1185">Reference proteome</keyword>
<dbReference type="Proteomes" id="UP001595767">
    <property type="component" value="Unassembled WGS sequence"/>
</dbReference>
<feature type="transmembrane region" description="Helical" evidence="1">
    <location>
        <begin position="50"/>
        <end position="70"/>
    </location>
</feature>
<evidence type="ECO:0000313" key="2">
    <source>
        <dbReference type="EMBL" id="MFC4123457.1"/>
    </source>
</evidence>
<sequence length="304" mass="32537">MPFTLAHPVAVLPFARLLPLPALIAGSIAPDAVYYLPIPFDGSLTHSATGVFGPDVLVGLALLLAGRISVAPARGLFASRLSLPRQAISGGPVLLAGSIVLAVVLGAATHVAWDSCTQATGFAVRHWPLLRTRVHGPHLTYNILGYLSSVLGTATLGYVLFRRRHRQLPTLPATVRRPIRLALLVALVLGAGAAIDDPAARTSTYDLIRHTAVGGARAAAAAWLTYLVVWYCVLRHGLGLGLTEQCGPGSRFLSPGLDESLLRNRRERRVLHRLARLGCGHASKPRAALRIPPDDRWPAARRLR</sequence>
<gene>
    <name evidence="2" type="ORF">ACFOW8_00795</name>
</gene>
<reference evidence="3" key="1">
    <citation type="journal article" date="2019" name="Int. J. Syst. Evol. Microbiol.">
        <title>The Global Catalogue of Microorganisms (GCM) 10K type strain sequencing project: providing services to taxonomists for standard genome sequencing and annotation.</title>
        <authorList>
            <consortium name="The Broad Institute Genomics Platform"/>
            <consortium name="The Broad Institute Genome Sequencing Center for Infectious Disease"/>
            <person name="Wu L."/>
            <person name="Ma J."/>
        </authorList>
    </citation>
    <scope>NUCLEOTIDE SEQUENCE [LARGE SCALE GENOMIC DNA]</scope>
    <source>
        <strain evidence="3">CGMCC 4.7204</strain>
    </source>
</reference>
<comment type="caution">
    <text evidence="2">The sequence shown here is derived from an EMBL/GenBank/DDBJ whole genome shotgun (WGS) entry which is preliminary data.</text>
</comment>
<accession>A0ABV8KY31</accession>
<evidence type="ECO:0000313" key="3">
    <source>
        <dbReference type="Proteomes" id="UP001595767"/>
    </source>
</evidence>
<keyword evidence="1" id="KW-0812">Transmembrane</keyword>
<feature type="transmembrane region" description="Helical" evidence="1">
    <location>
        <begin position="181"/>
        <end position="200"/>
    </location>
</feature>
<keyword evidence="1" id="KW-0472">Membrane</keyword>
<organism evidence="2 3">
    <name type="scientific">Nocardia rhizosphaerae</name>
    <dbReference type="NCBI Taxonomy" id="1691571"/>
    <lineage>
        <taxon>Bacteria</taxon>
        <taxon>Bacillati</taxon>
        <taxon>Actinomycetota</taxon>
        <taxon>Actinomycetes</taxon>
        <taxon>Mycobacteriales</taxon>
        <taxon>Nocardiaceae</taxon>
        <taxon>Nocardia</taxon>
    </lineage>
</organism>
<dbReference type="RefSeq" id="WP_378543783.1">
    <property type="nucleotide sequence ID" value="NZ_JBHSBA010000001.1"/>
</dbReference>
<dbReference type="InterPro" id="IPR025238">
    <property type="entry name" value="DUF4184"/>
</dbReference>
<evidence type="ECO:0000256" key="1">
    <source>
        <dbReference type="SAM" id="Phobius"/>
    </source>
</evidence>
<protein>
    <submittedName>
        <fullName evidence="2">DUF4184 family protein</fullName>
    </submittedName>
</protein>